<dbReference type="PANTHER" id="PTHR47718:SF3">
    <property type="entry name" value="PROTEIN FAR1-RELATED SEQUENCE 5-LIKE"/>
    <property type="match status" value="1"/>
</dbReference>
<dbReference type="PANTHER" id="PTHR47718">
    <property type="entry name" value="OS01G0519700 PROTEIN"/>
    <property type="match status" value="1"/>
</dbReference>
<dbReference type="Proteomes" id="UP000235145">
    <property type="component" value="Unassembled WGS sequence"/>
</dbReference>
<dbReference type="InterPro" id="IPR018289">
    <property type="entry name" value="MULE_transposase_dom"/>
</dbReference>
<keyword evidence="4" id="KW-1185">Reference proteome</keyword>
<dbReference type="EMBL" id="NBSK02000005">
    <property type="protein sequence ID" value="KAJ0203169.1"/>
    <property type="molecule type" value="Genomic_DNA"/>
</dbReference>
<accession>A0A9R1X8T9</accession>
<dbReference type="Pfam" id="PF10551">
    <property type="entry name" value="MULE"/>
    <property type="match status" value="1"/>
</dbReference>
<evidence type="ECO:0000313" key="3">
    <source>
        <dbReference type="EMBL" id="KAJ0203169.1"/>
    </source>
</evidence>
<evidence type="ECO:0000256" key="1">
    <source>
        <dbReference type="SAM" id="MobiDB-lite"/>
    </source>
</evidence>
<evidence type="ECO:0000313" key="4">
    <source>
        <dbReference type="Proteomes" id="UP000235145"/>
    </source>
</evidence>
<comment type="caution">
    <text evidence="3">The sequence shown here is derived from an EMBL/GenBank/DDBJ whole genome shotgun (WGS) entry which is preliminary data.</text>
</comment>
<organism evidence="3 4">
    <name type="scientific">Lactuca sativa</name>
    <name type="common">Garden lettuce</name>
    <dbReference type="NCBI Taxonomy" id="4236"/>
    <lineage>
        <taxon>Eukaryota</taxon>
        <taxon>Viridiplantae</taxon>
        <taxon>Streptophyta</taxon>
        <taxon>Embryophyta</taxon>
        <taxon>Tracheophyta</taxon>
        <taxon>Spermatophyta</taxon>
        <taxon>Magnoliopsida</taxon>
        <taxon>eudicotyledons</taxon>
        <taxon>Gunneridae</taxon>
        <taxon>Pentapetalae</taxon>
        <taxon>asterids</taxon>
        <taxon>campanulids</taxon>
        <taxon>Asterales</taxon>
        <taxon>Asteraceae</taxon>
        <taxon>Cichorioideae</taxon>
        <taxon>Cichorieae</taxon>
        <taxon>Lactucinae</taxon>
        <taxon>Lactuca</taxon>
    </lineage>
</organism>
<evidence type="ECO:0000259" key="2">
    <source>
        <dbReference type="Pfam" id="PF10551"/>
    </source>
</evidence>
<gene>
    <name evidence="3" type="ORF">LSAT_V11C500259360</name>
</gene>
<feature type="domain" description="MULE transposase" evidence="2">
    <location>
        <begin position="222"/>
        <end position="314"/>
    </location>
</feature>
<sequence length="627" mass="73091">MTIWYCTIIITKTISMESTSSMPLSENVYLTTSKFDSCDDLLKSVREFYYSKGYVISIRGSRKDKHVILQCDRGGLYRDIRGISGKRKKTTRSRLINCPFKLLGKRSNDGAWIFDVKDLSHNHEPSTDISGHPSIKSVKEMTKAGIPPRQILSSLRQQTPNLPVISRNIYNVKRKIRRENLRNRIMINALFKELDEDEGRISRLFIAHPLSIKLPKAFSNIFLMDCTYKTNKYNMPLLDIIGVSCFNTAFYSRFVFLEREDEENYSWALRAFKKIIGQDPCVIMSDRELALINAIKKVFPTTSNLLCVWHIEKNVLANCKKYFGRVEEFDIFMSDWNNVFEFTSIHKEKKDAIEYIKMYGCLRKKSLLVLGPISTCILAIDRHQELKVHMLILNNICKFLREMREVKEKICLAVEHEFIEIKVKLSSEKIHVHHEGTMPLFRELHYHVSHFALKEIYKQYGFTKDGSMTPCTGHYMATMGLPCAHKIKYWQGTTFPLDLIHPQWRIDTLSLNLQNDLHDENTGRLDELLNELRSTYQRWPLNKKKHALSLNTELLNQSDAFFEPVIQRPKGRPPKSKKKRGITSTTRDPSRFELVESSQRRNEANCENNLFDLNVYPLDTFDLDGPF</sequence>
<reference evidence="3 4" key="1">
    <citation type="journal article" date="2017" name="Nat. Commun.">
        <title>Genome assembly with in vitro proximity ligation data and whole-genome triplication in lettuce.</title>
        <authorList>
            <person name="Reyes-Chin-Wo S."/>
            <person name="Wang Z."/>
            <person name="Yang X."/>
            <person name="Kozik A."/>
            <person name="Arikit S."/>
            <person name="Song C."/>
            <person name="Xia L."/>
            <person name="Froenicke L."/>
            <person name="Lavelle D.O."/>
            <person name="Truco M.J."/>
            <person name="Xia R."/>
            <person name="Zhu S."/>
            <person name="Xu C."/>
            <person name="Xu H."/>
            <person name="Xu X."/>
            <person name="Cox K."/>
            <person name="Korf I."/>
            <person name="Meyers B.C."/>
            <person name="Michelmore R.W."/>
        </authorList>
    </citation>
    <scope>NUCLEOTIDE SEQUENCE [LARGE SCALE GENOMIC DNA]</scope>
    <source>
        <strain evidence="4">cv. Salinas</strain>
        <tissue evidence="3">Seedlings</tissue>
    </source>
</reference>
<proteinExistence type="predicted"/>
<dbReference type="AlphaFoldDB" id="A0A9R1X8T9"/>
<name>A0A9R1X8T9_LACSA</name>
<protein>
    <recommendedName>
        <fullName evidence="2">MULE transposase domain-containing protein</fullName>
    </recommendedName>
</protein>
<feature type="region of interest" description="Disordered" evidence="1">
    <location>
        <begin position="566"/>
        <end position="588"/>
    </location>
</feature>
<feature type="compositionally biased region" description="Basic residues" evidence="1">
    <location>
        <begin position="569"/>
        <end position="581"/>
    </location>
</feature>